<feature type="region of interest" description="Disordered" evidence="7">
    <location>
        <begin position="1"/>
        <end position="42"/>
    </location>
</feature>
<dbReference type="GO" id="GO:0000978">
    <property type="term" value="F:RNA polymerase II cis-regulatory region sequence-specific DNA binding"/>
    <property type="evidence" value="ECO:0007669"/>
    <property type="project" value="TreeGrafter"/>
</dbReference>
<protein>
    <submittedName>
        <fullName evidence="10">Transcription factor Sox-10</fullName>
    </submittedName>
</protein>
<dbReference type="OrthoDB" id="6247875at2759"/>
<dbReference type="GO" id="GO:0000981">
    <property type="term" value="F:DNA-binding transcription factor activity, RNA polymerase II-specific"/>
    <property type="evidence" value="ECO:0007669"/>
    <property type="project" value="TreeGrafter"/>
</dbReference>
<dbReference type="FunFam" id="1.10.30.10:FF:000004">
    <property type="entry name" value="Transcription factor SOX-10"/>
    <property type="match status" value="1"/>
</dbReference>
<feature type="domain" description="HMG box" evidence="8">
    <location>
        <begin position="81"/>
        <end position="149"/>
    </location>
</feature>
<accession>A0A1S3H546</accession>
<evidence type="ECO:0000259" key="8">
    <source>
        <dbReference type="PROSITE" id="PS50118"/>
    </source>
</evidence>
<proteinExistence type="predicted"/>
<sequence length="306" mass="34030">MAENERTPSPSSSTAEDSDSRDSDIEQLDSQEQKVSQIVMPNPEFPSEIQQAVAHVLKGYDWTLVPMSTRAGASEKRKPHIKRPMNAFMVWAQAARKKLADQYPHLHNAELSKTLGKLWRMLGEGEKRPFMDEAERLRQKHKNDHPEYKYQPRRRKNIKSVSGETSTQQSKAAFLRSISEPARSPGCSDDDSCMMSANSSRNLPNHQSLTPPTTPQALMTKPLRHFSGPGGQPIDFSRVDIGELREDVIGNIEHFDETELDQYLPPNRQLNGRHLVGQPQMINGVSAHNPPATYSGGPGSSAAGTG</sequence>
<dbReference type="PANTHER" id="PTHR45803:SF5">
    <property type="entry name" value="SOX100B"/>
    <property type="match status" value="1"/>
</dbReference>
<evidence type="ECO:0000313" key="10">
    <source>
        <dbReference type="RefSeq" id="XP_013381128.1"/>
    </source>
</evidence>
<gene>
    <name evidence="10" type="primary">LOC106152178</name>
</gene>
<feature type="compositionally biased region" description="Polar residues" evidence="7">
    <location>
        <begin position="195"/>
        <end position="209"/>
    </location>
</feature>
<keyword evidence="9" id="KW-1185">Reference proteome</keyword>
<evidence type="ECO:0000256" key="4">
    <source>
        <dbReference type="ARBA" id="ARBA00023163"/>
    </source>
</evidence>
<evidence type="ECO:0000256" key="6">
    <source>
        <dbReference type="PROSITE-ProRule" id="PRU00267"/>
    </source>
</evidence>
<keyword evidence="3 6" id="KW-0238">DNA-binding</keyword>
<organism evidence="9 10">
    <name type="scientific">Lingula anatina</name>
    <name type="common">Brachiopod</name>
    <name type="synonym">Lingula unguis</name>
    <dbReference type="NCBI Taxonomy" id="7574"/>
    <lineage>
        <taxon>Eukaryota</taxon>
        <taxon>Metazoa</taxon>
        <taxon>Spiralia</taxon>
        <taxon>Lophotrochozoa</taxon>
        <taxon>Brachiopoda</taxon>
        <taxon>Linguliformea</taxon>
        <taxon>Lingulata</taxon>
        <taxon>Lingulida</taxon>
        <taxon>Linguloidea</taxon>
        <taxon>Lingulidae</taxon>
        <taxon>Lingula</taxon>
    </lineage>
</organism>
<dbReference type="RefSeq" id="XP_013381128.1">
    <property type="nucleotide sequence ID" value="XM_013525674.2"/>
</dbReference>
<evidence type="ECO:0000256" key="5">
    <source>
        <dbReference type="ARBA" id="ARBA00023242"/>
    </source>
</evidence>
<dbReference type="GO" id="GO:0005634">
    <property type="term" value="C:nucleus"/>
    <property type="evidence" value="ECO:0007669"/>
    <property type="project" value="UniProtKB-SubCell"/>
</dbReference>
<dbReference type="InterPro" id="IPR022151">
    <property type="entry name" value="Sox_N"/>
</dbReference>
<evidence type="ECO:0000256" key="3">
    <source>
        <dbReference type="ARBA" id="ARBA00023125"/>
    </source>
</evidence>
<dbReference type="SUPFAM" id="SSF47095">
    <property type="entry name" value="HMG-box"/>
    <property type="match status" value="1"/>
</dbReference>
<evidence type="ECO:0000256" key="7">
    <source>
        <dbReference type="SAM" id="MobiDB-lite"/>
    </source>
</evidence>
<evidence type="ECO:0000256" key="2">
    <source>
        <dbReference type="ARBA" id="ARBA00023015"/>
    </source>
</evidence>
<dbReference type="Gene3D" id="1.10.30.10">
    <property type="entry name" value="High mobility group box domain"/>
    <property type="match status" value="1"/>
</dbReference>
<feature type="region of interest" description="Disordered" evidence="7">
    <location>
        <begin position="284"/>
        <end position="306"/>
    </location>
</feature>
<comment type="subcellular location">
    <subcellularLocation>
        <location evidence="1">Nucleus</location>
    </subcellularLocation>
</comment>
<dbReference type="STRING" id="7574.A0A1S3H546"/>
<feature type="region of interest" description="Disordered" evidence="7">
    <location>
        <begin position="139"/>
        <end position="209"/>
    </location>
</feature>
<dbReference type="PROSITE" id="PS50118">
    <property type="entry name" value="HMG_BOX_2"/>
    <property type="match status" value="1"/>
</dbReference>
<dbReference type="InterPro" id="IPR050917">
    <property type="entry name" value="SOX_TF"/>
</dbReference>
<reference evidence="10" key="1">
    <citation type="submission" date="2025-08" db="UniProtKB">
        <authorList>
            <consortium name="RefSeq"/>
        </authorList>
    </citation>
    <scope>IDENTIFICATION</scope>
    <source>
        <tissue evidence="10">Gonads</tissue>
    </source>
</reference>
<evidence type="ECO:0000313" key="9">
    <source>
        <dbReference type="Proteomes" id="UP000085678"/>
    </source>
</evidence>
<dbReference type="CDD" id="cd22031">
    <property type="entry name" value="HMG-box_SoxE"/>
    <property type="match status" value="1"/>
</dbReference>
<dbReference type="InterPro" id="IPR009071">
    <property type="entry name" value="HMG_box_dom"/>
</dbReference>
<keyword evidence="5 6" id="KW-0539">Nucleus</keyword>
<dbReference type="InParanoid" id="A0A1S3H546"/>
<dbReference type="KEGG" id="lak:106152178"/>
<feature type="compositionally biased region" description="Polar residues" evidence="7">
    <location>
        <begin position="159"/>
        <end position="171"/>
    </location>
</feature>
<name>A0A1S3H546_LINAN</name>
<dbReference type="AlphaFoldDB" id="A0A1S3H546"/>
<evidence type="ECO:0000256" key="1">
    <source>
        <dbReference type="ARBA" id="ARBA00004123"/>
    </source>
</evidence>
<dbReference type="GeneID" id="106152178"/>
<dbReference type="Proteomes" id="UP000085678">
    <property type="component" value="Unplaced"/>
</dbReference>
<keyword evidence="2" id="KW-0805">Transcription regulation</keyword>
<feature type="DNA-binding region" description="HMG box" evidence="6">
    <location>
        <begin position="81"/>
        <end position="149"/>
    </location>
</feature>
<dbReference type="Pfam" id="PF12444">
    <property type="entry name" value="Sox_N"/>
    <property type="match status" value="1"/>
</dbReference>
<feature type="compositionally biased region" description="Low complexity" evidence="7">
    <location>
        <begin position="290"/>
        <end position="306"/>
    </location>
</feature>
<dbReference type="SMART" id="SM00398">
    <property type="entry name" value="HMG"/>
    <property type="match status" value="1"/>
</dbReference>
<dbReference type="PANTHER" id="PTHR45803">
    <property type="entry name" value="SOX100B"/>
    <property type="match status" value="1"/>
</dbReference>
<dbReference type="Pfam" id="PF00505">
    <property type="entry name" value="HMG_box"/>
    <property type="match status" value="1"/>
</dbReference>
<keyword evidence="4" id="KW-0804">Transcription</keyword>
<dbReference type="InterPro" id="IPR036910">
    <property type="entry name" value="HMG_box_dom_sf"/>
</dbReference>